<evidence type="ECO:0000256" key="1">
    <source>
        <dbReference type="SAM" id="Phobius"/>
    </source>
</evidence>
<comment type="caution">
    <text evidence="2">The sequence shown here is derived from an EMBL/GenBank/DDBJ whole genome shotgun (WGS) entry which is preliminary data.</text>
</comment>
<reference evidence="2" key="2">
    <citation type="journal article" date="2020" name="Nat. Commun.">
        <title>Large-scale genome sequencing of mycorrhizal fungi provides insights into the early evolution of symbiotic traits.</title>
        <authorList>
            <person name="Miyauchi S."/>
            <person name="Kiss E."/>
            <person name="Kuo A."/>
            <person name="Drula E."/>
            <person name="Kohler A."/>
            <person name="Sanchez-Garcia M."/>
            <person name="Morin E."/>
            <person name="Andreopoulos B."/>
            <person name="Barry K.W."/>
            <person name="Bonito G."/>
            <person name="Buee M."/>
            <person name="Carver A."/>
            <person name="Chen C."/>
            <person name="Cichocki N."/>
            <person name="Clum A."/>
            <person name="Culley D."/>
            <person name="Crous P.W."/>
            <person name="Fauchery L."/>
            <person name="Girlanda M."/>
            <person name="Hayes R.D."/>
            <person name="Keri Z."/>
            <person name="LaButti K."/>
            <person name="Lipzen A."/>
            <person name="Lombard V."/>
            <person name="Magnuson J."/>
            <person name="Maillard F."/>
            <person name="Murat C."/>
            <person name="Nolan M."/>
            <person name="Ohm R.A."/>
            <person name="Pangilinan J."/>
            <person name="Pereira M.F."/>
            <person name="Perotto S."/>
            <person name="Peter M."/>
            <person name="Pfister S."/>
            <person name="Riley R."/>
            <person name="Sitrit Y."/>
            <person name="Stielow J.B."/>
            <person name="Szollosi G."/>
            <person name="Zifcakova L."/>
            <person name="Stursova M."/>
            <person name="Spatafora J.W."/>
            <person name="Tedersoo L."/>
            <person name="Vaario L.M."/>
            <person name="Yamada A."/>
            <person name="Yan M."/>
            <person name="Wang P."/>
            <person name="Xu J."/>
            <person name="Bruns T."/>
            <person name="Baldrian P."/>
            <person name="Vilgalys R."/>
            <person name="Dunand C."/>
            <person name="Henrissat B."/>
            <person name="Grigoriev I.V."/>
            <person name="Hibbett D."/>
            <person name="Nagy L.G."/>
            <person name="Martin F.M."/>
        </authorList>
    </citation>
    <scope>NUCLEOTIDE SEQUENCE</scope>
    <source>
        <strain evidence="2">BED1</strain>
    </source>
</reference>
<dbReference type="AlphaFoldDB" id="A0AAD4BQU9"/>
<name>A0AAD4BQU9_BOLED</name>
<keyword evidence="1" id="KW-1133">Transmembrane helix</keyword>
<accession>A0AAD4BQU9</accession>
<dbReference type="EMBL" id="WHUW01000019">
    <property type="protein sequence ID" value="KAF8437198.1"/>
    <property type="molecule type" value="Genomic_DNA"/>
</dbReference>
<evidence type="ECO:0000313" key="3">
    <source>
        <dbReference type="Proteomes" id="UP001194468"/>
    </source>
</evidence>
<reference evidence="2" key="1">
    <citation type="submission" date="2019-10" db="EMBL/GenBank/DDBJ databases">
        <authorList>
            <consortium name="DOE Joint Genome Institute"/>
            <person name="Kuo A."/>
            <person name="Miyauchi S."/>
            <person name="Kiss E."/>
            <person name="Drula E."/>
            <person name="Kohler A."/>
            <person name="Sanchez-Garcia M."/>
            <person name="Andreopoulos B."/>
            <person name="Barry K.W."/>
            <person name="Bonito G."/>
            <person name="Buee M."/>
            <person name="Carver A."/>
            <person name="Chen C."/>
            <person name="Cichocki N."/>
            <person name="Clum A."/>
            <person name="Culley D."/>
            <person name="Crous P.W."/>
            <person name="Fauchery L."/>
            <person name="Girlanda M."/>
            <person name="Hayes R."/>
            <person name="Keri Z."/>
            <person name="LaButti K."/>
            <person name="Lipzen A."/>
            <person name="Lombard V."/>
            <person name="Magnuson J."/>
            <person name="Maillard F."/>
            <person name="Morin E."/>
            <person name="Murat C."/>
            <person name="Nolan M."/>
            <person name="Ohm R."/>
            <person name="Pangilinan J."/>
            <person name="Pereira M."/>
            <person name="Perotto S."/>
            <person name="Peter M."/>
            <person name="Riley R."/>
            <person name="Sitrit Y."/>
            <person name="Stielow B."/>
            <person name="Szollosi G."/>
            <person name="Zifcakova L."/>
            <person name="Stursova M."/>
            <person name="Spatafora J.W."/>
            <person name="Tedersoo L."/>
            <person name="Vaario L.-M."/>
            <person name="Yamada A."/>
            <person name="Yan M."/>
            <person name="Wang P."/>
            <person name="Xu J."/>
            <person name="Bruns T."/>
            <person name="Baldrian P."/>
            <person name="Vilgalys R."/>
            <person name="Henrissat B."/>
            <person name="Grigoriev I.V."/>
            <person name="Hibbett D."/>
            <person name="Nagy L.G."/>
            <person name="Martin F.M."/>
        </authorList>
    </citation>
    <scope>NUCLEOTIDE SEQUENCE</scope>
    <source>
        <strain evidence="2">BED1</strain>
    </source>
</reference>
<keyword evidence="1" id="KW-0812">Transmembrane</keyword>
<dbReference type="Proteomes" id="UP001194468">
    <property type="component" value="Unassembled WGS sequence"/>
</dbReference>
<feature type="transmembrane region" description="Helical" evidence="1">
    <location>
        <begin position="116"/>
        <end position="135"/>
    </location>
</feature>
<protein>
    <submittedName>
        <fullName evidence="2">Uncharacterized protein</fullName>
    </submittedName>
</protein>
<gene>
    <name evidence="2" type="ORF">L210DRAFT_932408</name>
</gene>
<sequence>MDDKSEFETAGRCANIRDDGWTRKGVDVFVVRTRWVREAHAFQNPYHRWLPGGSVQHVKKGRHKVRQVSKGKGKEMWYVRVRAMGQRGGGDCERVVDEVGTTPRGSFKYASPEKQGVGCTLIFVGFMIMRAVLFWRPA</sequence>
<keyword evidence="3" id="KW-1185">Reference proteome</keyword>
<keyword evidence="1" id="KW-0472">Membrane</keyword>
<organism evidence="2 3">
    <name type="scientific">Boletus edulis BED1</name>
    <dbReference type="NCBI Taxonomy" id="1328754"/>
    <lineage>
        <taxon>Eukaryota</taxon>
        <taxon>Fungi</taxon>
        <taxon>Dikarya</taxon>
        <taxon>Basidiomycota</taxon>
        <taxon>Agaricomycotina</taxon>
        <taxon>Agaricomycetes</taxon>
        <taxon>Agaricomycetidae</taxon>
        <taxon>Boletales</taxon>
        <taxon>Boletineae</taxon>
        <taxon>Boletaceae</taxon>
        <taxon>Boletoideae</taxon>
        <taxon>Boletus</taxon>
    </lineage>
</organism>
<proteinExistence type="predicted"/>
<evidence type="ECO:0000313" key="2">
    <source>
        <dbReference type="EMBL" id="KAF8437198.1"/>
    </source>
</evidence>